<dbReference type="OrthoDB" id="9219298at2759"/>
<dbReference type="EMBL" id="QRBI01000120">
    <property type="protein sequence ID" value="RMC06360.1"/>
    <property type="molecule type" value="Genomic_DNA"/>
</dbReference>
<dbReference type="AlphaFoldDB" id="A0A3M0K5K8"/>
<organism evidence="1 2">
    <name type="scientific">Hirundo rustica rustica</name>
    <dbReference type="NCBI Taxonomy" id="333673"/>
    <lineage>
        <taxon>Eukaryota</taxon>
        <taxon>Metazoa</taxon>
        <taxon>Chordata</taxon>
        <taxon>Craniata</taxon>
        <taxon>Vertebrata</taxon>
        <taxon>Euteleostomi</taxon>
        <taxon>Archelosauria</taxon>
        <taxon>Archosauria</taxon>
        <taxon>Dinosauria</taxon>
        <taxon>Saurischia</taxon>
        <taxon>Theropoda</taxon>
        <taxon>Coelurosauria</taxon>
        <taxon>Aves</taxon>
        <taxon>Neognathae</taxon>
        <taxon>Neoaves</taxon>
        <taxon>Telluraves</taxon>
        <taxon>Australaves</taxon>
        <taxon>Passeriformes</taxon>
        <taxon>Sylvioidea</taxon>
        <taxon>Hirundinidae</taxon>
        <taxon>Hirundo</taxon>
    </lineage>
</organism>
<reference evidence="1 2" key="1">
    <citation type="submission" date="2018-07" db="EMBL/GenBank/DDBJ databases">
        <title>A high quality draft genome assembly of the barn swallow (H. rustica rustica).</title>
        <authorList>
            <person name="Formenti G."/>
            <person name="Chiara M."/>
            <person name="Poveda L."/>
            <person name="Francoijs K.-J."/>
            <person name="Bonisoli-Alquati A."/>
            <person name="Canova L."/>
            <person name="Gianfranceschi L."/>
            <person name="Horner D.S."/>
            <person name="Saino N."/>
        </authorList>
    </citation>
    <scope>NUCLEOTIDE SEQUENCE [LARGE SCALE GENOMIC DNA]</scope>
    <source>
        <strain evidence="1">Chelidonia</strain>
        <tissue evidence="1">Blood</tissue>
    </source>
</reference>
<accession>A0A3M0K5K8</accession>
<protein>
    <submittedName>
        <fullName evidence="1">Uncharacterized protein</fullName>
    </submittedName>
</protein>
<keyword evidence="2" id="KW-1185">Reference proteome</keyword>
<evidence type="ECO:0000313" key="1">
    <source>
        <dbReference type="EMBL" id="RMC06360.1"/>
    </source>
</evidence>
<comment type="caution">
    <text evidence="1">The sequence shown here is derived from an EMBL/GenBank/DDBJ whole genome shotgun (WGS) entry which is preliminary data.</text>
</comment>
<name>A0A3M0K5K8_HIRRU</name>
<sequence length="101" mass="11409">MPASSRMDPLLTKAEPIRNGGNTSVIAYLRREKKVFVQAEKSRVRTCERNNCDTKISREGGAGHAPVAEAKIPLQTLVQPIVKQLWPYSPWRRPKLERVDA</sequence>
<dbReference type="Proteomes" id="UP000269221">
    <property type="component" value="Unassembled WGS sequence"/>
</dbReference>
<evidence type="ECO:0000313" key="2">
    <source>
        <dbReference type="Proteomes" id="UP000269221"/>
    </source>
</evidence>
<gene>
    <name evidence="1" type="ORF">DUI87_15792</name>
</gene>
<proteinExistence type="predicted"/>